<organism evidence="1">
    <name type="scientific">freshwater metagenome</name>
    <dbReference type="NCBI Taxonomy" id="449393"/>
    <lineage>
        <taxon>unclassified sequences</taxon>
        <taxon>metagenomes</taxon>
        <taxon>ecological metagenomes</taxon>
    </lineage>
</organism>
<name>A0A6J5YHN0_9ZZZZ</name>
<dbReference type="EMBL" id="CAFBNC010000053">
    <property type="protein sequence ID" value="CAB4938929.1"/>
    <property type="molecule type" value="Genomic_DNA"/>
</dbReference>
<evidence type="ECO:0000313" key="1">
    <source>
        <dbReference type="EMBL" id="CAB4323931.1"/>
    </source>
</evidence>
<evidence type="ECO:0000313" key="2">
    <source>
        <dbReference type="EMBL" id="CAB4938929.1"/>
    </source>
</evidence>
<protein>
    <submittedName>
        <fullName evidence="1">Unannotated protein</fullName>
    </submittedName>
</protein>
<sequence length="75" mass="7965">MAALAELKLDQVGGGLYGGQTGRQQRCCVLARNDLRAHAEMRQKQPILRRTPAFVAQTLGRKALGGGTPAVHPAS</sequence>
<dbReference type="AlphaFoldDB" id="A0A6J5YHN0"/>
<accession>A0A6J5YHN0</accession>
<reference evidence="1" key="1">
    <citation type="submission" date="2020-05" db="EMBL/GenBank/DDBJ databases">
        <authorList>
            <person name="Chiriac C."/>
            <person name="Salcher M."/>
            <person name="Ghai R."/>
            <person name="Kavagutti S V."/>
        </authorList>
    </citation>
    <scope>NUCLEOTIDE SEQUENCE</scope>
</reference>
<proteinExistence type="predicted"/>
<dbReference type="EMBL" id="CAEMXZ010000086">
    <property type="protein sequence ID" value="CAB4323931.1"/>
    <property type="molecule type" value="Genomic_DNA"/>
</dbReference>
<gene>
    <name evidence="1" type="ORF">UFOPK1392_01693</name>
    <name evidence="2" type="ORF">UFOPK3733_01160</name>
</gene>